<dbReference type="PANTHER" id="PTHR39639">
    <property type="entry name" value="CHROMOSOME 16, WHOLE GENOME SHOTGUN SEQUENCE"/>
    <property type="match status" value="1"/>
</dbReference>
<dbReference type="Pfam" id="PF03235">
    <property type="entry name" value="GmrSD_N"/>
    <property type="match status" value="1"/>
</dbReference>
<comment type="caution">
    <text evidence="2">The sequence shown here is derived from an EMBL/GenBank/DDBJ whole genome shotgun (WGS) entry which is preliminary data.</text>
</comment>
<evidence type="ECO:0000313" key="2">
    <source>
        <dbReference type="EMBL" id="MFC3976099.1"/>
    </source>
</evidence>
<dbReference type="EMBL" id="JBHSAV010000017">
    <property type="protein sequence ID" value="MFC3976099.1"/>
    <property type="molecule type" value="Genomic_DNA"/>
</dbReference>
<keyword evidence="3" id="KW-1185">Reference proteome</keyword>
<evidence type="ECO:0000259" key="1">
    <source>
        <dbReference type="Pfam" id="PF03235"/>
    </source>
</evidence>
<feature type="domain" description="GmrSD restriction endonucleases N-terminal" evidence="1">
    <location>
        <begin position="114"/>
        <end position="261"/>
    </location>
</feature>
<dbReference type="InterPro" id="IPR004919">
    <property type="entry name" value="GmrSD_N"/>
</dbReference>
<evidence type="ECO:0000313" key="3">
    <source>
        <dbReference type="Proteomes" id="UP001595766"/>
    </source>
</evidence>
<dbReference type="Proteomes" id="UP001595766">
    <property type="component" value="Unassembled WGS sequence"/>
</dbReference>
<gene>
    <name evidence="2" type="ORF">ACFOUP_06910</name>
</gene>
<reference evidence="3" key="1">
    <citation type="journal article" date="2019" name="Int. J. Syst. Evol. Microbiol.">
        <title>The Global Catalogue of Microorganisms (GCM) 10K type strain sequencing project: providing services to taxonomists for standard genome sequencing and annotation.</title>
        <authorList>
            <consortium name="The Broad Institute Genomics Platform"/>
            <consortium name="The Broad Institute Genome Sequencing Center for Infectious Disease"/>
            <person name="Wu L."/>
            <person name="Ma J."/>
        </authorList>
    </citation>
    <scope>NUCLEOTIDE SEQUENCE [LARGE SCALE GENOMIC DNA]</scope>
    <source>
        <strain evidence="3">CECT 8551</strain>
    </source>
</reference>
<organism evidence="2 3">
    <name type="scientific">Belliella kenyensis</name>
    <dbReference type="NCBI Taxonomy" id="1472724"/>
    <lineage>
        <taxon>Bacteria</taxon>
        <taxon>Pseudomonadati</taxon>
        <taxon>Bacteroidota</taxon>
        <taxon>Cytophagia</taxon>
        <taxon>Cytophagales</taxon>
        <taxon>Cyclobacteriaceae</taxon>
        <taxon>Belliella</taxon>
    </lineage>
</organism>
<dbReference type="RefSeq" id="WP_241292746.1">
    <property type="nucleotide sequence ID" value="NZ_JAKZGR010000004.1"/>
</dbReference>
<dbReference type="PANTHER" id="PTHR39639:SF1">
    <property type="entry name" value="DUF262 DOMAIN-CONTAINING PROTEIN"/>
    <property type="match status" value="1"/>
</dbReference>
<sequence>MIVEFNIENDEIISLSVIKKEDTETKYQLIDADKFIWMELELVGQNLLVSLKDVRILDDDETIEKKLDKVLYEIIEVEKSGADTFNESDTTDINPYDPDKIKVRSDKIAVSILSKMIDNESIDLNPDFQRNLVWNSFQKSRLIESILLRIPLPMFYFAEDNEGNLSVVDGLQRISTIKEFMDNKFPLRDLQYLNDTCEGRYYETKGNKKGLDTKYLKWFDLTSISANIIDPSSPPKVKYDIFRRINTGGRPLNNQEIRNCLMGKGLRESLKAMAALDEFKSATDYSIKSTRMEDQEIALRFLFFYELYERTKNIDDYNGYMDLVLDEYTDKNVKTSQQHLEKYVQKFSNAMKNAEHLIGSRYAFRKIQNKDIQPDSYKQLINKALFVCCSILLADYDSEIIANNNTANSLTGLIADKIESDRQLIYYLSYGTNGKANLLYTFGVLNELFENNIVYQQ</sequence>
<accession>A0ABV8EKJ7</accession>
<proteinExistence type="predicted"/>
<name>A0ABV8EKJ7_9BACT</name>
<protein>
    <submittedName>
        <fullName evidence="2">DUF262 domain-containing protein</fullName>
    </submittedName>
</protein>